<feature type="binding site" evidence="4">
    <location>
        <position position="15"/>
    </location>
    <ligand>
        <name>S-adenosyl-L-methionine</name>
        <dbReference type="ChEBI" id="CHEBI:59789"/>
    </ligand>
</feature>
<dbReference type="GO" id="GO:0009007">
    <property type="term" value="F:site-specific DNA-methyltransferase (adenine-specific) activity"/>
    <property type="evidence" value="ECO:0007669"/>
    <property type="project" value="UniProtKB-EC"/>
</dbReference>
<keyword evidence="6" id="KW-1185">Reference proteome</keyword>
<dbReference type="SUPFAM" id="SSF53335">
    <property type="entry name" value="S-adenosyl-L-methionine-dependent methyltransferases"/>
    <property type="match status" value="1"/>
</dbReference>
<evidence type="ECO:0000256" key="1">
    <source>
        <dbReference type="ARBA" id="ARBA00022603"/>
    </source>
</evidence>
<accession>K9X0U3</accession>
<dbReference type="AlphaFoldDB" id="K9X0U3"/>
<dbReference type="PANTHER" id="PTHR30481">
    <property type="entry name" value="DNA ADENINE METHYLASE"/>
    <property type="match status" value="1"/>
</dbReference>
<feature type="binding site" evidence="4">
    <location>
        <position position="11"/>
    </location>
    <ligand>
        <name>S-adenosyl-L-methionine</name>
        <dbReference type="ChEBI" id="CHEBI:59789"/>
    </ligand>
</feature>
<protein>
    <submittedName>
        <fullName evidence="5">Site-specific DNA methylase</fullName>
    </submittedName>
</protein>
<dbReference type="InterPro" id="IPR012263">
    <property type="entry name" value="M_m6A_EcoRV"/>
</dbReference>
<organism evidence="5 6">
    <name type="scientific">Cylindrospermum stagnale PCC 7417</name>
    <dbReference type="NCBI Taxonomy" id="56107"/>
    <lineage>
        <taxon>Bacteria</taxon>
        <taxon>Bacillati</taxon>
        <taxon>Cyanobacteriota</taxon>
        <taxon>Cyanophyceae</taxon>
        <taxon>Nostocales</taxon>
        <taxon>Nostocaceae</taxon>
        <taxon>Cylindrospermum</taxon>
    </lineage>
</organism>
<dbReference type="GO" id="GO:0032259">
    <property type="term" value="P:methylation"/>
    <property type="evidence" value="ECO:0007669"/>
    <property type="project" value="UniProtKB-KW"/>
</dbReference>
<dbReference type="EMBL" id="CP003642">
    <property type="protein sequence ID" value="AFZ25679.1"/>
    <property type="molecule type" value="Genomic_DNA"/>
</dbReference>
<dbReference type="InterPro" id="IPR012327">
    <property type="entry name" value="MeTrfase_D12"/>
</dbReference>
<dbReference type="GO" id="GO:0006298">
    <property type="term" value="P:mismatch repair"/>
    <property type="evidence" value="ECO:0007669"/>
    <property type="project" value="TreeGrafter"/>
</dbReference>
<dbReference type="GO" id="GO:0009307">
    <property type="term" value="P:DNA restriction-modification system"/>
    <property type="evidence" value="ECO:0007669"/>
    <property type="project" value="InterPro"/>
</dbReference>
<feature type="binding site" evidence="4">
    <location>
        <position position="188"/>
    </location>
    <ligand>
        <name>S-adenosyl-L-methionine</name>
        <dbReference type="ChEBI" id="CHEBI:59789"/>
    </ligand>
</feature>
<evidence type="ECO:0000313" key="5">
    <source>
        <dbReference type="EMBL" id="AFZ25679.1"/>
    </source>
</evidence>
<dbReference type="eggNOG" id="COG0338">
    <property type="taxonomic scope" value="Bacteria"/>
</dbReference>
<dbReference type="OrthoDB" id="9805629at2"/>
<dbReference type="GO" id="GO:0043565">
    <property type="term" value="F:sequence-specific DNA binding"/>
    <property type="evidence" value="ECO:0007669"/>
    <property type="project" value="TreeGrafter"/>
</dbReference>
<dbReference type="PIRSF" id="PIRSF000398">
    <property type="entry name" value="M_m6A_EcoRV"/>
    <property type="match status" value="1"/>
</dbReference>
<dbReference type="STRING" id="56107.Cylst_3541"/>
<keyword evidence="2" id="KW-0808">Transferase</keyword>
<dbReference type="PATRIC" id="fig|56107.3.peg.3889"/>
<feature type="binding site" evidence="4">
    <location>
        <position position="56"/>
    </location>
    <ligand>
        <name>S-adenosyl-L-methionine</name>
        <dbReference type="ChEBI" id="CHEBI:59789"/>
    </ligand>
</feature>
<evidence type="ECO:0000256" key="4">
    <source>
        <dbReference type="PIRSR" id="PIRSR000398-1"/>
    </source>
</evidence>
<evidence type="ECO:0000313" key="6">
    <source>
        <dbReference type="Proteomes" id="UP000010475"/>
    </source>
</evidence>
<dbReference type="REBASE" id="58126">
    <property type="entry name" value="M.Cst7417ORF3541P"/>
</dbReference>
<dbReference type="GO" id="GO:1904047">
    <property type="term" value="F:S-adenosyl-L-methionine binding"/>
    <property type="evidence" value="ECO:0007669"/>
    <property type="project" value="TreeGrafter"/>
</dbReference>
<dbReference type="Pfam" id="PF02086">
    <property type="entry name" value="MethyltransfD12"/>
    <property type="match status" value="1"/>
</dbReference>
<sequence length="293" mass="33374">MGKNKQIAFGWYGGKFSHLDWLLPLLPNAQHYCEPFGGSAAVLLNRNPSPVETYNDLDGEVVNFFRVLREQKESLIEAIGLTPFSREEFEIAIADITPDISNFERARRFFIRARQVRTGLAQKASSGRWAHCKLTSRAGMAGAVSRWLGSVEDLPNIVQRLLRVQIENDPAIKVIQRYDSEETLFYCDPPYPHASRGDSQAYAYEMTDKQHRELSNVLHNIKGKVAISGYQCSLMEELYGDWKFIAAPAKTCHSTKGLRTEVLWVNYEIENVEEKSVNKNLEKAEFECHLSLI</sequence>
<dbReference type="Gene3D" id="3.40.50.150">
    <property type="entry name" value="Vaccinia Virus protein VP39"/>
    <property type="match status" value="2"/>
</dbReference>
<gene>
    <name evidence="5" type="ORF">Cylst_3541</name>
</gene>
<dbReference type="PANTHER" id="PTHR30481:SF4">
    <property type="entry name" value="SITE-SPECIFIC DNA-METHYLTRANSFERASE (ADENINE-SPECIFIC)"/>
    <property type="match status" value="1"/>
</dbReference>
<evidence type="ECO:0000256" key="2">
    <source>
        <dbReference type="ARBA" id="ARBA00022679"/>
    </source>
</evidence>
<dbReference type="RefSeq" id="WP_015208927.1">
    <property type="nucleotide sequence ID" value="NC_019757.1"/>
</dbReference>
<keyword evidence="1 5" id="KW-0489">Methyltransferase</keyword>
<dbReference type="KEGG" id="csg:Cylst_3541"/>
<dbReference type="InterPro" id="IPR029063">
    <property type="entry name" value="SAM-dependent_MTases_sf"/>
</dbReference>
<dbReference type="PRINTS" id="PR00505">
    <property type="entry name" value="D12N6MTFRASE"/>
</dbReference>
<proteinExistence type="predicted"/>
<dbReference type="Proteomes" id="UP000010475">
    <property type="component" value="Chromosome"/>
</dbReference>
<name>K9X0U3_9NOST</name>
<reference evidence="5 6" key="1">
    <citation type="submission" date="2012-06" db="EMBL/GenBank/DDBJ databases">
        <title>Finished chromosome of genome of Cylindrospermum stagnale PCC 7417.</title>
        <authorList>
            <consortium name="US DOE Joint Genome Institute"/>
            <person name="Gugger M."/>
            <person name="Coursin T."/>
            <person name="Rippka R."/>
            <person name="Tandeau De Marsac N."/>
            <person name="Huntemann M."/>
            <person name="Wei C.-L."/>
            <person name="Han J."/>
            <person name="Detter J.C."/>
            <person name="Han C."/>
            <person name="Tapia R."/>
            <person name="Chen A."/>
            <person name="Kyrpides N."/>
            <person name="Mavromatis K."/>
            <person name="Markowitz V."/>
            <person name="Szeto E."/>
            <person name="Ivanova N."/>
            <person name="Pagani I."/>
            <person name="Pati A."/>
            <person name="Goodwin L."/>
            <person name="Nordberg H.P."/>
            <person name="Cantor M.N."/>
            <person name="Hua S.X."/>
            <person name="Woyke T."/>
            <person name="Kerfeld C.A."/>
        </authorList>
    </citation>
    <scope>NUCLEOTIDE SEQUENCE [LARGE SCALE GENOMIC DNA]</scope>
    <source>
        <strain evidence="5 6">PCC 7417</strain>
    </source>
</reference>
<dbReference type="HOGENOM" id="CLU_063430_1_1_3"/>
<keyword evidence="3" id="KW-0949">S-adenosyl-L-methionine</keyword>
<evidence type="ECO:0000256" key="3">
    <source>
        <dbReference type="ARBA" id="ARBA00022691"/>
    </source>
</evidence>